<dbReference type="AlphaFoldDB" id="A0A7I8DFA9"/>
<keyword evidence="5 7" id="KW-1133">Transmembrane helix</keyword>
<feature type="transmembrane region" description="Helical" evidence="7">
    <location>
        <begin position="59"/>
        <end position="82"/>
    </location>
</feature>
<dbReference type="PANTHER" id="PTHR43124">
    <property type="entry name" value="PURINE EFFLUX PUMP PBUE"/>
    <property type="match status" value="1"/>
</dbReference>
<dbReference type="PANTHER" id="PTHR43124:SF3">
    <property type="entry name" value="CHLORAMPHENICOL EFFLUX PUMP RV0191"/>
    <property type="match status" value="1"/>
</dbReference>
<gene>
    <name evidence="9" type="primary">bcr</name>
    <name evidence="9" type="ORF">skT53_22250</name>
</gene>
<feature type="transmembrane region" description="Helical" evidence="7">
    <location>
        <begin position="119"/>
        <end position="140"/>
    </location>
</feature>
<dbReference type="InterPro" id="IPR011701">
    <property type="entry name" value="MFS"/>
</dbReference>
<protein>
    <submittedName>
        <fullName evidence="9">Bcr/CflA family multidrug efflux MFS transporter</fullName>
    </submittedName>
</protein>
<dbReference type="PROSITE" id="PS50850">
    <property type="entry name" value="MFS"/>
    <property type="match status" value="1"/>
</dbReference>
<feature type="transmembrane region" description="Helical" evidence="7">
    <location>
        <begin position="152"/>
        <end position="174"/>
    </location>
</feature>
<dbReference type="Gene3D" id="1.20.1250.20">
    <property type="entry name" value="MFS general substrate transporter like domains"/>
    <property type="match status" value="1"/>
</dbReference>
<reference evidence="9 10" key="1">
    <citation type="submission" date="2020-08" db="EMBL/GenBank/DDBJ databases">
        <title>Complete Genome Sequence of Effusibacillus dendaii Strain skT53, Isolated from Farmland soil.</title>
        <authorList>
            <person name="Konishi T."/>
            <person name="Kawasaki H."/>
        </authorList>
    </citation>
    <scope>NUCLEOTIDE SEQUENCE [LARGE SCALE GENOMIC DNA]</scope>
    <source>
        <strain evidence="10">skT53</strain>
    </source>
</reference>
<accession>A0A7I8DFA9</accession>
<feature type="transmembrane region" description="Helical" evidence="7">
    <location>
        <begin position="351"/>
        <end position="370"/>
    </location>
</feature>
<dbReference type="KEGG" id="eff:skT53_22250"/>
<evidence type="ECO:0000256" key="1">
    <source>
        <dbReference type="ARBA" id="ARBA00004651"/>
    </source>
</evidence>
<keyword evidence="3" id="KW-1003">Cell membrane</keyword>
<dbReference type="CDD" id="cd17324">
    <property type="entry name" value="MFS_NepI_like"/>
    <property type="match status" value="1"/>
</dbReference>
<dbReference type="EMBL" id="AP023366">
    <property type="protein sequence ID" value="BCJ87240.1"/>
    <property type="molecule type" value="Genomic_DNA"/>
</dbReference>
<organism evidence="9 10">
    <name type="scientific">Effusibacillus dendaii</name>
    <dbReference type="NCBI Taxonomy" id="2743772"/>
    <lineage>
        <taxon>Bacteria</taxon>
        <taxon>Bacillati</taxon>
        <taxon>Bacillota</taxon>
        <taxon>Bacilli</taxon>
        <taxon>Bacillales</taxon>
        <taxon>Alicyclobacillaceae</taxon>
        <taxon>Effusibacillus</taxon>
    </lineage>
</organism>
<dbReference type="Proteomes" id="UP000593802">
    <property type="component" value="Chromosome"/>
</dbReference>
<keyword evidence="4 7" id="KW-0812">Transmembrane</keyword>
<keyword evidence="10" id="KW-1185">Reference proteome</keyword>
<feature type="transmembrane region" description="Helical" evidence="7">
    <location>
        <begin position="180"/>
        <end position="199"/>
    </location>
</feature>
<evidence type="ECO:0000256" key="3">
    <source>
        <dbReference type="ARBA" id="ARBA00022475"/>
    </source>
</evidence>
<feature type="domain" description="Major facilitator superfamily (MFS) profile" evidence="8">
    <location>
        <begin position="28"/>
        <end position="405"/>
    </location>
</feature>
<evidence type="ECO:0000259" key="8">
    <source>
        <dbReference type="PROSITE" id="PS50850"/>
    </source>
</evidence>
<feature type="transmembrane region" description="Helical" evidence="7">
    <location>
        <begin position="294"/>
        <end position="312"/>
    </location>
</feature>
<dbReference type="GO" id="GO:0022857">
    <property type="term" value="F:transmembrane transporter activity"/>
    <property type="evidence" value="ECO:0007669"/>
    <property type="project" value="InterPro"/>
</dbReference>
<dbReference type="Pfam" id="PF07690">
    <property type="entry name" value="MFS_1"/>
    <property type="match status" value="1"/>
</dbReference>
<name>A0A7I8DFA9_9BACL</name>
<proteinExistence type="predicted"/>
<dbReference type="RefSeq" id="WP_200757014.1">
    <property type="nucleotide sequence ID" value="NZ_AP023366.1"/>
</dbReference>
<feature type="transmembrane region" description="Helical" evidence="7">
    <location>
        <begin position="229"/>
        <end position="253"/>
    </location>
</feature>
<sequence>MKSDLSPSLPHTTVQRDTALGRNVLIALLWALGLSGFLVNADNRSLSPILPAVASDLHVGESTAGLLITAYSIPYGLFQLFYGPLADRIGKIRTITLAFSLFAISTFSCSFMSSFNWMFVMRIVTGMFAAGIIPIALAQIGDSFPIQERPKAIAFFMSMSTSGQALGIVIGGIVSQFVSWKMLFVMTGVLAVPAVLLFFRQRSTHSVEEKALIPLRERYRLIFSKKRSWAIYAMIFLEGATFFGAFTFLGLYGHLSLGLNFFTIGLLTALYSAGAFGGSFLISVMVRKIGQPQMPLFGGLLMALGYGVIWLLPTVTALTIGFVLLGVGYSFCHSALQTFATELLPQARATAMSVFAFCLFLGTGLGPVWLGEVYDLTGMNGLLEASTLSTLLFAILCGLLFARRKTESPKTV</sequence>
<feature type="transmembrane region" description="Helical" evidence="7">
    <location>
        <begin position="382"/>
        <end position="402"/>
    </location>
</feature>
<keyword evidence="6 7" id="KW-0472">Membrane</keyword>
<keyword evidence="2" id="KW-0813">Transport</keyword>
<dbReference type="GO" id="GO:0005886">
    <property type="term" value="C:plasma membrane"/>
    <property type="evidence" value="ECO:0007669"/>
    <property type="project" value="UniProtKB-SubCell"/>
</dbReference>
<feature type="transmembrane region" description="Helical" evidence="7">
    <location>
        <begin position="259"/>
        <end position="282"/>
    </location>
</feature>
<evidence type="ECO:0000256" key="4">
    <source>
        <dbReference type="ARBA" id="ARBA00022692"/>
    </source>
</evidence>
<feature type="transmembrane region" description="Helical" evidence="7">
    <location>
        <begin position="318"/>
        <end position="339"/>
    </location>
</feature>
<evidence type="ECO:0000256" key="5">
    <source>
        <dbReference type="ARBA" id="ARBA00022989"/>
    </source>
</evidence>
<dbReference type="InterPro" id="IPR036259">
    <property type="entry name" value="MFS_trans_sf"/>
</dbReference>
<evidence type="ECO:0000256" key="2">
    <source>
        <dbReference type="ARBA" id="ARBA00022448"/>
    </source>
</evidence>
<dbReference type="InterPro" id="IPR020846">
    <property type="entry name" value="MFS_dom"/>
</dbReference>
<feature type="transmembrane region" description="Helical" evidence="7">
    <location>
        <begin position="20"/>
        <end position="39"/>
    </location>
</feature>
<feature type="transmembrane region" description="Helical" evidence="7">
    <location>
        <begin position="94"/>
        <end position="113"/>
    </location>
</feature>
<comment type="subcellular location">
    <subcellularLocation>
        <location evidence="1">Cell membrane</location>
        <topology evidence="1">Multi-pass membrane protein</topology>
    </subcellularLocation>
</comment>
<evidence type="ECO:0000256" key="7">
    <source>
        <dbReference type="SAM" id="Phobius"/>
    </source>
</evidence>
<dbReference type="SUPFAM" id="SSF103473">
    <property type="entry name" value="MFS general substrate transporter"/>
    <property type="match status" value="1"/>
</dbReference>
<evidence type="ECO:0000313" key="10">
    <source>
        <dbReference type="Proteomes" id="UP000593802"/>
    </source>
</evidence>
<evidence type="ECO:0000256" key="6">
    <source>
        <dbReference type="ARBA" id="ARBA00023136"/>
    </source>
</evidence>
<evidence type="ECO:0000313" key="9">
    <source>
        <dbReference type="EMBL" id="BCJ87240.1"/>
    </source>
</evidence>
<dbReference type="InterPro" id="IPR050189">
    <property type="entry name" value="MFS_Efflux_Transporters"/>
</dbReference>